<proteinExistence type="predicted"/>
<organism evidence="2">
    <name type="scientific">Chlamydomonas leiostraca</name>
    <dbReference type="NCBI Taxonomy" id="1034604"/>
    <lineage>
        <taxon>Eukaryota</taxon>
        <taxon>Viridiplantae</taxon>
        <taxon>Chlorophyta</taxon>
        <taxon>core chlorophytes</taxon>
        <taxon>Chlorophyceae</taxon>
        <taxon>CS clade</taxon>
        <taxon>Chlamydomonadales</taxon>
        <taxon>Chlamydomonadaceae</taxon>
        <taxon>Chlamydomonas</taxon>
    </lineage>
</organism>
<feature type="compositionally biased region" description="Low complexity" evidence="1">
    <location>
        <begin position="18"/>
        <end position="28"/>
    </location>
</feature>
<evidence type="ECO:0000313" key="3">
    <source>
        <dbReference type="EMBL" id="CAD8694391.1"/>
    </source>
</evidence>
<feature type="region of interest" description="Disordered" evidence="1">
    <location>
        <begin position="1"/>
        <end position="28"/>
    </location>
</feature>
<accession>A0A6T8VXC2</accession>
<dbReference type="EMBL" id="HBFB01033152">
    <property type="protein sequence ID" value="CAD8694390.1"/>
    <property type="molecule type" value="Transcribed_RNA"/>
</dbReference>
<evidence type="ECO:0000256" key="1">
    <source>
        <dbReference type="SAM" id="MobiDB-lite"/>
    </source>
</evidence>
<feature type="region of interest" description="Disordered" evidence="1">
    <location>
        <begin position="47"/>
        <end position="76"/>
    </location>
</feature>
<protein>
    <submittedName>
        <fullName evidence="2">Uncharacterized protein</fullName>
    </submittedName>
</protein>
<dbReference type="EMBL" id="HBFB01033153">
    <property type="protein sequence ID" value="CAD8694391.1"/>
    <property type="molecule type" value="Transcribed_RNA"/>
</dbReference>
<dbReference type="AlphaFoldDB" id="A0A6T8VXC2"/>
<feature type="compositionally biased region" description="Acidic residues" evidence="1">
    <location>
        <begin position="54"/>
        <end position="76"/>
    </location>
</feature>
<gene>
    <name evidence="2" type="ORF">CLEI1391_LOCUS18573</name>
    <name evidence="3" type="ORF">CLEI1391_LOCUS18574</name>
</gene>
<name>A0A6T8VXC2_9CHLO</name>
<evidence type="ECO:0000313" key="2">
    <source>
        <dbReference type="EMBL" id="CAD8694390.1"/>
    </source>
</evidence>
<reference evidence="2" key="1">
    <citation type="submission" date="2021-01" db="EMBL/GenBank/DDBJ databases">
        <authorList>
            <person name="Corre E."/>
            <person name="Pelletier E."/>
            <person name="Niang G."/>
            <person name="Scheremetjew M."/>
            <person name="Finn R."/>
            <person name="Kale V."/>
            <person name="Holt S."/>
            <person name="Cochrane G."/>
            <person name="Meng A."/>
            <person name="Brown T."/>
            <person name="Cohen L."/>
        </authorList>
    </citation>
    <scope>NUCLEOTIDE SEQUENCE</scope>
    <source>
        <strain evidence="2">SAG 11-49</strain>
    </source>
</reference>
<sequence length="142" mass="15239">MAATVIGFQPQSSHTNTSAARKSPLASSKSLLSELLTAAVKDAEMRMQHAGAEWAEEDRDTESMSEDEEDDEDEEFDDAVFDEAVARAVSAPIEIPASRRDASAALAQAMYQAQVAQLLAAQEAYAQQLARAQAQGAGQTRH</sequence>